<feature type="non-terminal residue" evidence="1">
    <location>
        <position position="69"/>
    </location>
</feature>
<protein>
    <submittedName>
        <fullName evidence="1">Uncharacterized protein</fullName>
    </submittedName>
</protein>
<accession>A0A392VX84</accession>
<dbReference type="EMBL" id="LXQA011268318">
    <property type="protein sequence ID" value="MCI91295.1"/>
    <property type="molecule type" value="Genomic_DNA"/>
</dbReference>
<sequence length="69" mass="8058">MDDYRRQMIDEYKDMNKKLDENLSLAMKSYVDDLAAVKESVKNEDEFAASIGKLEELVFEAKKDRHAEV</sequence>
<dbReference type="AlphaFoldDB" id="A0A392VX84"/>
<name>A0A392VX84_9FABA</name>
<evidence type="ECO:0000313" key="1">
    <source>
        <dbReference type="EMBL" id="MCI91295.1"/>
    </source>
</evidence>
<dbReference type="Proteomes" id="UP000265520">
    <property type="component" value="Unassembled WGS sequence"/>
</dbReference>
<organism evidence="1 2">
    <name type="scientific">Trifolium medium</name>
    <dbReference type="NCBI Taxonomy" id="97028"/>
    <lineage>
        <taxon>Eukaryota</taxon>
        <taxon>Viridiplantae</taxon>
        <taxon>Streptophyta</taxon>
        <taxon>Embryophyta</taxon>
        <taxon>Tracheophyta</taxon>
        <taxon>Spermatophyta</taxon>
        <taxon>Magnoliopsida</taxon>
        <taxon>eudicotyledons</taxon>
        <taxon>Gunneridae</taxon>
        <taxon>Pentapetalae</taxon>
        <taxon>rosids</taxon>
        <taxon>fabids</taxon>
        <taxon>Fabales</taxon>
        <taxon>Fabaceae</taxon>
        <taxon>Papilionoideae</taxon>
        <taxon>50 kb inversion clade</taxon>
        <taxon>NPAAA clade</taxon>
        <taxon>Hologalegina</taxon>
        <taxon>IRL clade</taxon>
        <taxon>Trifolieae</taxon>
        <taxon>Trifolium</taxon>
    </lineage>
</organism>
<reference evidence="1 2" key="1">
    <citation type="journal article" date="2018" name="Front. Plant Sci.">
        <title>Red Clover (Trifolium pratense) and Zigzag Clover (T. medium) - A Picture of Genomic Similarities and Differences.</title>
        <authorList>
            <person name="Dluhosova J."/>
            <person name="Istvanek J."/>
            <person name="Nedelnik J."/>
            <person name="Repkova J."/>
        </authorList>
    </citation>
    <scope>NUCLEOTIDE SEQUENCE [LARGE SCALE GENOMIC DNA]</scope>
    <source>
        <strain evidence="2">cv. 10/8</strain>
        <tissue evidence="1">Leaf</tissue>
    </source>
</reference>
<comment type="caution">
    <text evidence="1">The sequence shown here is derived from an EMBL/GenBank/DDBJ whole genome shotgun (WGS) entry which is preliminary data.</text>
</comment>
<evidence type="ECO:0000313" key="2">
    <source>
        <dbReference type="Proteomes" id="UP000265520"/>
    </source>
</evidence>
<proteinExistence type="predicted"/>
<keyword evidence="2" id="KW-1185">Reference proteome</keyword>